<accession>A0A150RPS7</accession>
<dbReference type="InterPro" id="IPR013324">
    <property type="entry name" value="RNA_pol_sigma_r3/r4-like"/>
</dbReference>
<dbReference type="Gene3D" id="1.10.1740.10">
    <property type="match status" value="1"/>
</dbReference>
<keyword evidence="2" id="KW-0805">Transcription regulation</keyword>
<dbReference type="InterPro" id="IPR039425">
    <property type="entry name" value="RNA_pol_sigma-70-like"/>
</dbReference>
<dbReference type="AlphaFoldDB" id="A0A150RPS7"/>
<dbReference type="Proteomes" id="UP000075635">
    <property type="component" value="Unassembled WGS sequence"/>
</dbReference>
<organism evidence="8 9">
    <name type="scientific">Sorangium cellulosum</name>
    <name type="common">Polyangium cellulosum</name>
    <dbReference type="NCBI Taxonomy" id="56"/>
    <lineage>
        <taxon>Bacteria</taxon>
        <taxon>Pseudomonadati</taxon>
        <taxon>Myxococcota</taxon>
        <taxon>Polyangia</taxon>
        <taxon>Polyangiales</taxon>
        <taxon>Polyangiaceae</taxon>
        <taxon>Sorangium</taxon>
    </lineage>
</organism>
<dbReference type="NCBIfam" id="TIGR02937">
    <property type="entry name" value="sigma70-ECF"/>
    <property type="match status" value="1"/>
</dbReference>
<dbReference type="InterPro" id="IPR013325">
    <property type="entry name" value="RNA_pol_sigma_r2"/>
</dbReference>
<proteinExistence type="inferred from homology"/>
<evidence type="ECO:0000256" key="1">
    <source>
        <dbReference type="ARBA" id="ARBA00010641"/>
    </source>
</evidence>
<keyword evidence="5" id="KW-0804">Transcription</keyword>
<name>A0A150RPS7_SORCE</name>
<dbReference type="PANTHER" id="PTHR43133:SF8">
    <property type="entry name" value="RNA POLYMERASE SIGMA FACTOR HI_1459-RELATED"/>
    <property type="match status" value="1"/>
</dbReference>
<evidence type="ECO:0000313" key="8">
    <source>
        <dbReference type="EMBL" id="KYF81986.1"/>
    </source>
</evidence>
<keyword evidence="4" id="KW-0238">DNA-binding</keyword>
<gene>
    <name evidence="8" type="ORF">BE17_02650</name>
</gene>
<dbReference type="GO" id="GO:0006352">
    <property type="term" value="P:DNA-templated transcription initiation"/>
    <property type="evidence" value="ECO:0007669"/>
    <property type="project" value="InterPro"/>
</dbReference>
<dbReference type="SUPFAM" id="SSF88946">
    <property type="entry name" value="Sigma2 domain of RNA polymerase sigma factors"/>
    <property type="match status" value="1"/>
</dbReference>
<dbReference type="GO" id="GO:0016987">
    <property type="term" value="F:sigma factor activity"/>
    <property type="evidence" value="ECO:0007669"/>
    <property type="project" value="UniProtKB-KW"/>
</dbReference>
<evidence type="ECO:0000259" key="7">
    <source>
        <dbReference type="Pfam" id="PF04542"/>
    </source>
</evidence>
<keyword evidence="3" id="KW-0731">Sigma factor</keyword>
<feature type="domain" description="RNA polymerase sigma-70 region 2" evidence="7">
    <location>
        <begin position="24"/>
        <end position="83"/>
    </location>
</feature>
<dbReference type="Pfam" id="PF04542">
    <property type="entry name" value="Sigma70_r2"/>
    <property type="match status" value="1"/>
</dbReference>
<evidence type="ECO:0000256" key="3">
    <source>
        <dbReference type="ARBA" id="ARBA00023082"/>
    </source>
</evidence>
<evidence type="ECO:0000256" key="5">
    <source>
        <dbReference type="ARBA" id="ARBA00023163"/>
    </source>
</evidence>
<evidence type="ECO:0000256" key="4">
    <source>
        <dbReference type="ARBA" id="ARBA00023125"/>
    </source>
</evidence>
<dbReference type="InterPro" id="IPR014284">
    <property type="entry name" value="RNA_pol_sigma-70_dom"/>
</dbReference>
<comment type="caution">
    <text evidence="8">The sequence shown here is derived from an EMBL/GenBank/DDBJ whole genome shotgun (WGS) entry which is preliminary data.</text>
</comment>
<protein>
    <recommendedName>
        <fullName evidence="7">RNA polymerase sigma-70 region 2 domain-containing protein</fullName>
    </recommendedName>
</protein>
<dbReference type="PANTHER" id="PTHR43133">
    <property type="entry name" value="RNA POLYMERASE ECF-TYPE SIGMA FACTO"/>
    <property type="match status" value="1"/>
</dbReference>
<dbReference type="InterPro" id="IPR036388">
    <property type="entry name" value="WH-like_DNA-bd_sf"/>
</dbReference>
<dbReference type="SUPFAM" id="SSF88659">
    <property type="entry name" value="Sigma3 and sigma4 domains of RNA polymerase sigma factors"/>
    <property type="match status" value="1"/>
</dbReference>
<dbReference type="GO" id="GO:0003677">
    <property type="term" value="F:DNA binding"/>
    <property type="evidence" value="ECO:0007669"/>
    <property type="project" value="UniProtKB-KW"/>
</dbReference>
<feature type="non-terminal residue" evidence="8">
    <location>
        <position position="211"/>
    </location>
</feature>
<evidence type="ECO:0000256" key="2">
    <source>
        <dbReference type="ARBA" id="ARBA00023015"/>
    </source>
</evidence>
<reference evidence="8 9" key="1">
    <citation type="submission" date="2014-02" db="EMBL/GenBank/DDBJ databases">
        <title>The small core and large imbalanced accessory genome model reveals a collaborative survival strategy of Sorangium cellulosum strains in nature.</title>
        <authorList>
            <person name="Han K."/>
            <person name="Peng R."/>
            <person name="Blom J."/>
            <person name="Li Y.-Z."/>
        </authorList>
    </citation>
    <scope>NUCLEOTIDE SEQUENCE [LARGE SCALE GENOMIC DNA]</scope>
    <source>
        <strain evidence="8 9">So0011-07</strain>
    </source>
</reference>
<dbReference type="EMBL" id="JEMB01002327">
    <property type="protein sequence ID" value="KYF81986.1"/>
    <property type="molecule type" value="Genomic_DNA"/>
</dbReference>
<dbReference type="InterPro" id="IPR007627">
    <property type="entry name" value="RNA_pol_sigma70_r2"/>
</dbReference>
<evidence type="ECO:0000313" key="9">
    <source>
        <dbReference type="Proteomes" id="UP000075635"/>
    </source>
</evidence>
<evidence type="ECO:0000256" key="6">
    <source>
        <dbReference type="SAM" id="MobiDB-lite"/>
    </source>
</evidence>
<sequence>MDLPAPPPRGHGRDHAWNTIFQEATIRLVHRWLRKLRVPVRDRPDLAQSVFLAAVESFPGYDPSRGSPGRWLNGITMHVAGHHAGRASHRREVLTEPGDLQATDDSPSATELLLEEERRSLLSSIVLELPIELRSLMIQHDLHGIPMSEIAALWSLPVSTAYKRRSRAIAHVRAALVEHLAAEKNGRSARRGAPPDPRPQAARSRQTAGRS</sequence>
<comment type="similarity">
    <text evidence="1">Belongs to the sigma-70 factor family. ECF subfamily.</text>
</comment>
<feature type="region of interest" description="Disordered" evidence="6">
    <location>
        <begin position="183"/>
        <end position="211"/>
    </location>
</feature>
<dbReference type="Gene3D" id="1.10.10.10">
    <property type="entry name" value="Winged helix-like DNA-binding domain superfamily/Winged helix DNA-binding domain"/>
    <property type="match status" value="1"/>
</dbReference>